<proteinExistence type="inferred from homology"/>
<keyword evidence="8" id="KW-0784">Thiamine biosynthesis</keyword>
<accession>A0A7S4AF51</accession>
<comment type="subunit">
    <text evidence="4">Homodimer.</text>
</comment>
<evidence type="ECO:0000256" key="7">
    <source>
        <dbReference type="ARBA" id="ARBA00022898"/>
    </source>
</evidence>
<keyword evidence="6" id="KW-0479">Metal-binding</keyword>
<dbReference type="GO" id="GO:0046872">
    <property type="term" value="F:metal ion binding"/>
    <property type="evidence" value="ECO:0007669"/>
    <property type="project" value="UniProtKB-KW"/>
</dbReference>
<protein>
    <recommendedName>
        <fullName evidence="10">Thiamine pyrimidine synthase</fullName>
    </recommendedName>
</protein>
<evidence type="ECO:0000256" key="11">
    <source>
        <dbReference type="ARBA" id="ARBA00048179"/>
    </source>
</evidence>
<dbReference type="PANTHER" id="PTHR31528:SF1">
    <property type="entry name" value="4-AMINO-5-HYDROXYMETHYL-2-METHYLPYRIMIDINE PHOSPHATE SYNTHASE THI11-RELATED"/>
    <property type="match status" value="1"/>
</dbReference>
<evidence type="ECO:0000259" key="12">
    <source>
        <dbReference type="Pfam" id="PF09084"/>
    </source>
</evidence>
<evidence type="ECO:0000256" key="8">
    <source>
        <dbReference type="ARBA" id="ARBA00022977"/>
    </source>
</evidence>
<comment type="function">
    <text evidence="1">Responsible for the formation of the pyrimidine heterocycle in the thiamine biosynthesis pathway. Catalyzes the formation of hydroxymethylpyrimidine phosphate (HMP-P) from histidine and pyridoxal phosphate (PLP). The protein uses PLP and the active site histidine to form HMP-P, generating an inactive enzyme. The enzyme can only undergo a single turnover, which suggests it is a suicide enzyme.</text>
</comment>
<comment type="catalytic activity">
    <reaction evidence="11">
        <text>N(6)-(pyridoxal phosphate)-L-lysyl-[4-amino-5-hydroxymethyl-2-methylpyrimidine phosphate synthase] + L-histidyl-[4-amino-5-hydroxymethyl-2-methylpyrimidine phosphate synthase] + 2 Fe(3+) + 4 H2O = L-lysyl-[4-amino-5-hydroxymethyl-2-methylpyrimidine phosphate synthase] + (2S)-2-amino-5-hydroxy-4-oxopentanoyl-[4-amino-5-hydroxymethyl-2-methylpyrimidine phosphate synthase] + 4-amino-2-methyl-5-(phosphooxymethyl)pyrimidine + 3-oxopropanoate + 2 Fe(2+) + 2 H(+)</text>
        <dbReference type="Rhea" id="RHEA:65756"/>
        <dbReference type="Rhea" id="RHEA-COMP:16892"/>
        <dbReference type="Rhea" id="RHEA-COMP:16893"/>
        <dbReference type="Rhea" id="RHEA-COMP:16894"/>
        <dbReference type="Rhea" id="RHEA-COMP:16895"/>
        <dbReference type="ChEBI" id="CHEBI:15377"/>
        <dbReference type="ChEBI" id="CHEBI:15378"/>
        <dbReference type="ChEBI" id="CHEBI:29033"/>
        <dbReference type="ChEBI" id="CHEBI:29034"/>
        <dbReference type="ChEBI" id="CHEBI:29969"/>
        <dbReference type="ChEBI" id="CHEBI:29979"/>
        <dbReference type="ChEBI" id="CHEBI:33190"/>
        <dbReference type="ChEBI" id="CHEBI:58354"/>
        <dbReference type="ChEBI" id="CHEBI:143915"/>
        <dbReference type="ChEBI" id="CHEBI:157692"/>
    </reaction>
    <physiologicalReaction direction="left-to-right" evidence="11">
        <dbReference type="Rhea" id="RHEA:65757"/>
    </physiologicalReaction>
</comment>
<evidence type="ECO:0000256" key="1">
    <source>
        <dbReference type="ARBA" id="ARBA00003469"/>
    </source>
</evidence>
<evidence type="ECO:0000256" key="6">
    <source>
        <dbReference type="ARBA" id="ARBA00022723"/>
    </source>
</evidence>
<evidence type="ECO:0000256" key="2">
    <source>
        <dbReference type="ARBA" id="ARBA00004948"/>
    </source>
</evidence>
<organism evidence="13">
    <name type="scientific">Pseudo-nitzschia australis</name>
    <dbReference type="NCBI Taxonomy" id="44445"/>
    <lineage>
        <taxon>Eukaryota</taxon>
        <taxon>Sar</taxon>
        <taxon>Stramenopiles</taxon>
        <taxon>Ochrophyta</taxon>
        <taxon>Bacillariophyta</taxon>
        <taxon>Bacillariophyceae</taxon>
        <taxon>Bacillariophycidae</taxon>
        <taxon>Bacillariales</taxon>
        <taxon>Bacillariaceae</taxon>
        <taxon>Pseudo-nitzschia</taxon>
    </lineage>
</organism>
<dbReference type="GO" id="GO:0009228">
    <property type="term" value="P:thiamine biosynthetic process"/>
    <property type="evidence" value="ECO:0007669"/>
    <property type="project" value="UniProtKB-KW"/>
</dbReference>
<dbReference type="GO" id="GO:0016740">
    <property type="term" value="F:transferase activity"/>
    <property type="evidence" value="ECO:0007669"/>
    <property type="project" value="UniProtKB-KW"/>
</dbReference>
<dbReference type="InterPro" id="IPR015168">
    <property type="entry name" value="SsuA/THI5"/>
</dbReference>
<comment type="pathway">
    <text evidence="2">Cofactor biosynthesis; thiamine diphosphate biosynthesis.</text>
</comment>
<keyword evidence="7" id="KW-0663">Pyridoxal phosphate</keyword>
<comment type="similarity">
    <text evidence="3">Belongs to the NMT1/THI5 family.</text>
</comment>
<dbReference type="AlphaFoldDB" id="A0A7S4AF51"/>
<dbReference type="UniPathway" id="UPA00060"/>
<gene>
    <name evidence="13" type="ORF">PAUS00366_LOCUS6385</name>
</gene>
<keyword evidence="5" id="KW-0808">Transferase</keyword>
<name>A0A7S4AF51_9STRA</name>
<dbReference type="PANTHER" id="PTHR31528">
    <property type="entry name" value="4-AMINO-5-HYDROXYMETHYL-2-METHYLPYRIMIDINE PHOSPHATE SYNTHASE THI11-RELATED"/>
    <property type="match status" value="1"/>
</dbReference>
<dbReference type="Gene3D" id="3.40.190.10">
    <property type="entry name" value="Periplasmic binding protein-like II"/>
    <property type="match status" value="2"/>
</dbReference>
<evidence type="ECO:0000256" key="4">
    <source>
        <dbReference type="ARBA" id="ARBA00011738"/>
    </source>
</evidence>
<evidence type="ECO:0000256" key="5">
    <source>
        <dbReference type="ARBA" id="ARBA00022679"/>
    </source>
</evidence>
<evidence type="ECO:0000256" key="3">
    <source>
        <dbReference type="ARBA" id="ARBA00009406"/>
    </source>
</evidence>
<evidence type="ECO:0000256" key="10">
    <source>
        <dbReference type="ARBA" id="ARBA00033171"/>
    </source>
</evidence>
<dbReference type="GO" id="GO:0009229">
    <property type="term" value="P:thiamine diphosphate biosynthetic process"/>
    <property type="evidence" value="ECO:0007669"/>
    <property type="project" value="UniProtKB-UniPathway"/>
</dbReference>
<dbReference type="Pfam" id="PF09084">
    <property type="entry name" value="NMT1"/>
    <property type="match status" value="1"/>
</dbReference>
<keyword evidence="9" id="KW-0408">Iron</keyword>
<dbReference type="InterPro" id="IPR027939">
    <property type="entry name" value="NMT1/THI5"/>
</dbReference>
<reference evidence="13" key="1">
    <citation type="submission" date="2021-01" db="EMBL/GenBank/DDBJ databases">
        <authorList>
            <person name="Corre E."/>
            <person name="Pelletier E."/>
            <person name="Niang G."/>
            <person name="Scheremetjew M."/>
            <person name="Finn R."/>
            <person name="Kale V."/>
            <person name="Holt S."/>
            <person name="Cochrane G."/>
            <person name="Meng A."/>
            <person name="Brown T."/>
            <person name="Cohen L."/>
        </authorList>
    </citation>
    <scope>NUCLEOTIDE SEQUENCE</scope>
    <source>
        <strain evidence="13">10249 10 AB</strain>
    </source>
</reference>
<evidence type="ECO:0000313" key="13">
    <source>
        <dbReference type="EMBL" id="CAE0713633.1"/>
    </source>
</evidence>
<feature type="domain" description="SsuA/THI5-like" evidence="12">
    <location>
        <begin position="64"/>
        <end position="298"/>
    </location>
</feature>
<sequence>MILRFISNQAVRSKKFPAYLVGGRSLAATATSGLDVANFNFASPQQRRSKSTTVAVQLDYYMSPQFAGIACALTEGLYQKAGIDEVKFLSICPVGLEAERVRQFRDISSDIDVVVGSVEQNVFLPLLLRNPELKLKAVAAMFDTSPLCLASIVEGGEDNERSKDKESSLQVVGAHEDTVDLLKRIMIFDSDQVARHKVVASSRATKNMDLFNGDLDAIQAYTTTEVPTLQRMLERTGKTGKAVASIPLEGLNGAKLGYSQMLFAPEEDLAADGGKHEILEAFLEATFEGWSVAINDPEHGAKSVEEAQKLTKLSDEDNDHWDRRDYLRYNTESTLACGKLVEATKKDGSDRYGVIDPERWDEATKWLLNEDIRSGFALDSTVWPAKR</sequence>
<dbReference type="EMBL" id="HBIX01008261">
    <property type="protein sequence ID" value="CAE0713633.1"/>
    <property type="molecule type" value="Transcribed_RNA"/>
</dbReference>
<evidence type="ECO:0000256" key="9">
    <source>
        <dbReference type="ARBA" id="ARBA00023004"/>
    </source>
</evidence>